<dbReference type="RefSeq" id="WP_163230604.1">
    <property type="nucleotide sequence ID" value="NZ_WHZW01000008.1"/>
</dbReference>
<feature type="transmembrane region" description="Helical" evidence="1">
    <location>
        <begin position="501"/>
        <end position="522"/>
    </location>
</feature>
<keyword evidence="1" id="KW-1133">Transmembrane helix</keyword>
<dbReference type="PANTHER" id="PTHR43179">
    <property type="entry name" value="RHAMNOSYLTRANSFERASE WBBL"/>
    <property type="match status" value="1"/>
</dbReference>
<dbReference type="Proteomes" id="UP000469194">
    <property type="component" value="Unassembled WGS sequence"/>
</dbReference>
<accession>A0A6N9Z3Z4</accession>
<keyword evidence="4" id="KW-1185">Reference proteome</keyword>
<dbReference type="InterPro" id="IPR029044">
    <property type="entry name" value="Nucleotide-diphossugar_trans"/>
</dbReference>
<feature type="transmembrane region" description="Helical" evidence="1">
    <location>
        <begin position="763"/>
        <end position="786"/>
    </location>
</feature>
<evidence type="ECO:0000313" key="3">
    <source>
        <dbReference type="EMBL" id="NEG89379.1"/>
    </source>
</evidence>
<dbReference type="PANTHER" id="PTHR43179:SF11">
    <property type="entry name" value="GLYCOSYL TRANSFERASE"/>
    <property type="match status" value="1"/>
</dbReference>
<dbReference type="EMBL" id="WHZW01000008">
    <property type="protein sequence ID" value="NEG89379.1"/>
    <property type="molecule type" value="Genomic_DNA"/>
</dbReference>
<feature type="transmembrane region" description="Helical" evidence="1">
    <location>
        <begin position="701"/>
        <end position="724"/>
    </location>
</feature>
<feature type="transmembrane region" description="Helical" evidence="1">
    <location>
        <begin position="303"/>
        <end position="325"/>
    </location>
</feature>
<organism evidence="3 4">
    <name type="scientific">Bifidobacterium aerophilum</name>
    <dbReference type="NCBI Taxonomy" id="1798155"/>
    <lineage>
        <taxon>Bacteria</taxon>
        <taxon>Bacillati</taxon>
        <taxon>Actinomycetota</taxon>
        <taxon>Actinomycetes</taxon>
        <taxon>Bifidobacteriales</taxon>
        <taxon>Bifidobacteriaceae</taxon>
        <taxon>Bifidobacterium</taxon>
    </lineage>
</organism>
<feature type="transmembrane region" description="Helical" evidence="1">
    <location>
        <begin position="412"/>
        <end position="430"/>
    </location>
</feature>
<dbReference type="AlphaFoldDB" id="A0A6N9Z3Z4"/>
<proteinExistence type="predicted"/>
<dbReference type="GO" id="GO:0016740">
    <property type="term" value="F:transferase activity"/>
    <property type="evidence" value="ECO:0007669"/>
    <property type="project" value="UniProtKB-KW"/>
</dbReference>
<dbReference type="Pfam" id="PF13632">
    <property type="entry name" value="Glyco_trans_2_3"/>
    <property type="match status" value="1"/>
</dbReference>
<comment type="caution">
    <text evidence="3">The sequence shown here is derived from an EMBL/GenBank/DDBJ whole genome shotgun (WGS) entry which is preliminary data.</text>
</comment>
<dbReference type="SUPFAM" id="SSF53448">
    <property type="entry name" value="Nucleotide-diphospho-sugar transferases"/>
    <property type="match status" value="1"/>
</dbReference>
<feature type="transmembrane region" description="Helical" evidence="1">
    <location>
        <begin position="552"/>
        <end position="571"/>
    </location>
</feature>
<keyword evidence="1" id="KW-0472">Membrane</keyword>
<dbReference type="Gene3D" id="3.90.550.10">
    <property type="entry name" value="Spore Coat Polysaccharide Biosynthesis Protein SpsA, Chain A"/>
    <property type="match status" value="1"/>
</dbReference>
<dbReference type="InterPro" id="IPR001173">
    <property type="entry name" value="Glyco_trans_2-like"/>
</dbReference>
<feature type="transmembrane region" description="Helical" evidence="1">
    <location>
        <begin position="529"/>
        <end position="546"/>
    </location>
</feature>
<feature type="transmembrane region" description="Helical" evidence="1">
    <location>
        <begin position="583"/>
        <end position="599"/>
    </location>
</feature>
<feature type="transmembrane region" description="Helical" evidence="1">
    <location>
        <begin position="1021"/>
        <end position="1038"/>
    </location>
</feature>
<feature type="transmembrane region" description="Helical" evidence="1">
    <location>
        <begin position="605"/>
        <end position="620"/>
    </location>
</feature>
<sequence>MNPTGSSEIQHILAELLADRPYSHKQDVDPAIAAVITVEDDLRFFPDTMRAVFAQTVLPGTIVVADCGTGRAQPVTASFDVIPSPSGPLRAVPETKTVDIRVIPVHGAVSFGDAATKAMAKAGLPDTVRAWWMLHDDSRPADDCLARLTDTWRNNPTASLLGAKQLDWGGDNLHDVGLYAGRHRLESLVVDGEEDQEQYDSRQDVFAVSLAGALLPTQTLHAIEGINGWFTTYGESADLCRRICLDGGRVVVVPTARIAHRRARYEGIRTRNGQPVDDNDHIHSTMAVISAGQRYLYTDIRMLWWPLLWLARLIHAIGAALAHLLSKRPWRAACELCLPWKAIISLPRAAAARRLVARHSTTPMNRLTALSVNRQQLGQWKDRAQALEDQHNTILLSPLARTHLHQRLIRRWTLAAGMALIAFLTIAISHHDTLTAALTHGASLYSDQLPPTSATFGQLAQAATTPWAFATGTPAPPAPWLLIWLAASTITLGHPAAALTLIYFTAAPLAALSFWALAGIFTRSNGIRVAAGLLWAALAMGAGLFATADLPMLTVMVFMPAAFAFAFRAVGMYRTEDQLKPHQSVQSAAFASLCFIPVIAAEPQLLLPLIASFVVFLIFVRGHRIMLLLMPVPAAFVTAPTLVNAVKYASEGAWRQIFADMTTPTVTADGRPAALTLAGALGRVFAPAATDGLNGMIHDPAALAAATVLTALAILSIASLALPFALRASRLMWTTTLTGGLLALCATRIAIASDTNTDVAASATPGIMMMMLGMLSCACLVAGAAVKRFTPLRQPTGTDTTNDTAEPTTPHTARHHAARIARAALAILLVACAAATGWASLSDGNRDSVAVSRSGLPMVASDYLAQGADHRILALHATSSTSVEYTVMRSSRGDLIDSSPAQRLQLTLTANTTGTTDDDTSDMDAILARSAAKLLAGADAQSINDISRLGFGGLFVTIDTDDDTDSAAQRLISNVTATEGTQSVVSATNGTYYRLTINSADNQNIDTTRQRLAQHSQWRRAWLICAGTITALYCLVALPHRTYRYTGEES</sequence>
<feature type="transmembrane region" description="Helical" evidence="1">
    <location>
        <begin position="731"/>
        <end position="751"/>
    </location>
</feature>
<reference evidence="3 4" key="1">
    <citation type="submission" date="2019-10" db="EMBL/GenBank/DDBJ databases">
        <title>Bifidobacterium from non-human primates.</title>
        <authorList>
            <person name="Modesto M."/>
        </authorList>
    </citation>
    <scope>NUCLEOTIDE SEQUENCE [LARGE SCALE GENOMIC DNA]</scope>
    <source>
        <strain evidence="3 4">TRE17</strain>
    </source>
</reference>
<evidence type="ECO:0000256" key="1">
    <source>
        <dbReference type="SAM" id="Phobius"/>
    </source>
</evidence>
<feature type="transmembrane region" description="Helical" evidence="1">
    <location>
        <begin position="627"/>
        <end position="646"/>
    </location>
</feature>
<keyword evidence="1" id="KW-0812">Transmembrane</keyword>
<evidence type="ECO:0000313" key="4">
    <source>
        <dbReference type="Proteomes" id="UP000469194"/>
    </source>
</evidence>
<gene>
    <name evidence="3" type="ORF">GFD25_05120</name>
</gene>
<protein>
    <submittedName>
        <fullName evidence="3">Glycosyltransferase family 2 protein</fullName>
    </submittedName>
</protein>
<evidence type="ECO:0000259" key="2">
    <source>
        <dbReference type="Pfam" id="PF13632"/>
    </source>
</evidence>
<name>A0A6N9Z3Z4_9BIFI</name>
<feature type="domain" description="Glycosyltransferase 2-like" evidence="2">
    <location>
        <begin position="133"/>
        <end position="331"/>
    </location>
</feature>
<keyword evidence="3" id="KW-0808">Transferase</keyword>